<name>A0AAI9SZS2_9ASCO</name>
<dbReference type="GO" id="GO:0005786">
    <property type="term" value="C:signal recognition particle, endoplasmic reticulum targeting"/>
    <property type="evidence" value="ECO:0007669"/>
    <property type="project" value="UniProtKB-UniRule"/>
</dbReference>
<dbReference type="SUPFAM" id="SSF54762">
    <property type="entry name" value="Signal recognition particle alu RNA binding heterodimer, SRP9/14"/>
    <property type="match status" value="1"/>
</dbReference>
<dbReference type="GO" id="GO:0030942">
    <property type="term" value="F:endoplasmic reticulum signal peptide binding"/>
    <property type="evidence" value="ECO:0007669"/>
    <property type="project" value="UniProtKB-UniRule"/>
</dbReference>
<evidence type="ECO:0000256" key="3">
    <source>
        <dbReference type="ARBA" id="ARBA00022490"/>
    </source>
</evidence>
<evidence type="ECO:0000256" key="2">
    <source>
        <dbReference type="ARBA" id="ARBA00010349"/>
    </source>
</evidence>
<evidence type="ECO:0000256" key="5">
    <source>
        <dbReference type="ARBA" id="ARBA00023135"/>
    </source>
</evidence>
<dbReference type="RefSeq" id="XP_049181326.1">
    <property type="nucleotide sequence ID" value="XM_049322738.1"/>
</dbReference>
<proteinExistence type="inferred from homology"/>
<evidence type="ECO:0000256" key="1">
    <source>
        <dbReference type="ARBA" id="ARBA00004496"/>
    </source>
</evidence>
<dbReference type="EMBL" id="JAHUZD010000028">
    <property type="protein sequence ID" value="KAI3405581.2"/>
    <property type="molecule type" value="Genomic_DNA"/>
</dbReference>
<comment type="function">
    <text evidence="7">Component of the signal recognition particle (SRP) complex, a ribonucleoprotein complex that mediates the cotranslational targeting of secretory and membrane proteins to the endoplasmic reticulum (ER).</text>
</comment>
<dbReference type="GO" id="GO:0006614">
    <property type="term" value="P:SRP-dependent cotranslational protein targeting to membrane"/>
    <property type="evidence" value="ECO:0007669"/>
    <property type="project" value="UniProtKB-UniRule"/>
</dbReference>
<keyword evidence="3 7" id="KW-0963">Cytoplasm</keyword>
<comment type="subunit">
    <text evidence="7">Component of a fungal signal recognition particle (SRP) complex that consists of a 7SL RNA molecule (scR1) and at least six protein subunits: SRP72, SRP68, SRP54, SEC65, SRP21 and SRP14.</text>
</comment>
<sequence>MTRLDNSQFLSQLKDLVLKNQGKSSVYLTQKRLSTEKPHGESLSTDFPTNVIDMDKSLPRNEQKYPILIRVSMNSSNNRDGEGGKKVKISTVVETEQLNQFWQDYIQVIKIGFVGLKKKEKKSKSKKNKIGK</sequence>
<feature type="region of interest" description="Disordered" evidence="8">
    <location>
        <begin position="31"/>
        <end position="55"/>
    </location>
</feature>
<evidence type="ECO:0000313" key="9">
    <source>
        <dbReference type="EMBL" id="KAI3405581.2"/>
    </source>
</evidence>
<organism evidence="9 10">
    <name type="scientific">Candida oxycetoniae</name>
    <dbReference type="NCBI Taxonomy" id="497107"/>
    <lineage>
        <taxon>Eukaryota</taxon>
        <taxon>Fungi</taxon>
        <taxon>Dikarya</taxon>
        <taxon>Ascomycota</taxon>
        <taxon>Saccharomycotina</taxon>
        <taxon>Pichiomycetes</taxon>
        <taxon>Debaryomycetaceae</taxon>
        <taxon>Candida/Lodderomyces clade</taxon>
        <taxon>Candida</taxon>
    </lineage>
</organism>
<dbReference type="InterPro" id="IPR003210">
    <property type="entry name" value="Signal_recog_particle_SRP14"/>
</dbReference>
<keyword evidence="10" id="KW-1185">Reference proteome</keyword>
<dbReference type="Pfam" id="PF02290">
    <property type="entry name" value="SRP14"/>
    <property type="match status" value="1"/>
</dbReference>
<keyword evidence="5 7" id="KW-0733">Signal recognition particle</keyword>
<protein>
    <recommendedName>
        <fullName evidence="7">Signal recognition particle subunit SRP14</fullName>
    </recommendedName>
    <alternativeName>
        <fullName evidence="7">Signal recognition particle 14 kDa protein</fullName>
    </alternativeName>
</protein>
<comment type="caution">
    <text evidence="9">The sequence shown here is derived from an EMBL/GenBank/DDBJ whole genome shotgun (WGS) entry which is preliminary data.</text>
</comment>
<evidence type="ECO:0000256" key="6">
    <source>
        <dbReference type="ARBA" id="ARBA00023274"/>
    </source>
</evidence>
<dbReference type="GO" id="GO:0008312">
    <property type="term" value="F:7S RNA binding"/>
    <property type="evidence" value="ECO:0007669"/>
    <property type="project" value="UniProtKB-UniRule"/>
</dbReference>
<gene>
    <name evidence="9" type="ORF">KGF56_001599</name>
</gene>
<dbReference type="GeneID" id="73379216"/>
<keyword evidence="4 7" id="KW-0694">RNA-binding</keyword>
<dbReference type="PANTHER" id="PTHR12013">
    <property type="entry name" value="SIGNAL RECOGNITION PARTICLE 14 KD PROTEIN"/>
    <property type="match status" value="1"/>
</dbReference>
<dbReference type="Gene3D" id="3.30.720.10">
    <property type="entry name" value="Signal recognition particle alu RNA binding heterodimer, srp9/1"/>
    <property type="match status" value="1"/>
</dbReference>
<dbReference type="AlphaFoldDB" id="A0AAI9SZS2"/>
<reference evidence="9" key="1">
    <citation type="journal article" date="2022" name="DNA Res.">
        <title>Genome analysis of five recently described species of the CUG-Ser clade uncovers Candida theae as a new hybrid lineage with pathogenic potential in the Candida parapsilosis species complex.</title>
        <authorList>
            <person name="Mixao V."/>
            <person name="Del Olmo V."/>
            <person name="Hegedusova E."/>
            <person name="Saus E."/>
            <person name="Pryszcz L."/>
            <person name="Cillingova A."/>
            <person name="Nosek J."/>
            <person name="Gabaldon T."/>
        </authorList>
    </citation>
    <scope>NUCLEOTIDE SEQUENCE</scope>
    <source>
        <strain evidence="9">CBS 10844</strain>
    </source>
</reference>
<evidence type="ECO:0000256" key="7">
    <source>
        <dbReference type="RuleBase" id="RU368100"/>
    </source>
</evidence>
<evidence type="ECO:0000256" key="4">
    <source>
        <dbReference type="ARBA" id="ARBA00022884"/>
    </source>
</evidence>
<keyword evidence="6 7" id="KW-0687">Ribonucleoprotein</keyword>
<comment type="similarity">
    <text evidence="2 7">Belongs to the SRP14 family.</text>
</comment>
<accession>A0AAI9SZS2</accession>
<dbReference type="Proteomes" id="UP001202479">
    <property type="component" value="Unassembled WGS sequence"/>
</dbReference>
<evidence type="ECO:0000313" key="10">
    <source>
        <dbReference type="Proteomes" id="UP001202479"/>
    </source>
</evidence>
<evidence type="ECO:0000256" key="8">
    <source>
        <dbReference type="SAM" id="MobiDB-lite"/>
    </source>
</evidence>
<comment type="subcellular location">
    <subcellularLocation>
        <location evidence="1 7">Cytoplasm</location>
    </subcellularLocation>
</comment>
<dbReference type="InterPro" id="IPR009018">
    <property type="entry name" value="Signal_recog_particle_SRP9/14"/>
</dbReference>